<sequence>MAGGLITKLVQTNGSSNVTSGGTIQTLVGCGNMSISGNVSSVETTTSMATVRIDGAVDYITISSPLATILLLPTGTIGMIGYTASGIRGASFQLYGAVSSMTTSNGSIHVYQGCKVTFHRWDNNGAIVVYLGGWVGDSFGFGSAVVAGYVETMTTIQPSTISILLGGHINGITILSSGTNVTVHGTAGVIDAGSYYPSIEITGSVLNTTAGFTLGER</sequence>
<keyword evidence="2" id="KW-1185">Reference proteome</keyword>
<dbReference type="AlphaFoldDB" id="A0A0S4IS89"/>
<dbReference type="Proteomes" id="UP000051952">
    <property type="component" value="Unassembled WGS sequence"/>
</dbReference>
<proteinExistence type="predicted"/>
<reference evidence="2" key="1">
    <citation type="submission" date="2015-09" db="EMBL/GenBank/DDBJ databases">
        <authorList>
            <consortium name="Pathogen Informatics"/>
        </authorList>
    </citation>
    <scope>NUCLEOTIDE SEQUENCE [LARGE SCALE GENOMIC DNA]</scope>
    <source>
        <strain evidence="2">Lake Konstanz</strain>
    </source>
</reference>
<gene>
    <name evidence="1" type="ORF">BSAL_64185</name>
</gene>
<accession>A0A0S4IS89</accession>
<dbReference type="VEuPathDB" id="TriTrypDB:BSAL_64185"/>
<protein>
    <submittedName>
        <fullName evidence="1">Uncharacterized protein</fullName>
    </submittedName>
</protein>
<name>A0A0S4IS89_BODSA</name>
<dbReference type="EMBL" id="CYKH01000369">
    <property type="protein sequence ID" value="CUF62297.1"/>
    <property type="molecule type" value="Genomic_DNA"/>
</dbReference>
<organism evidence="1 2">
    <name type="scientific">Bodo saltans</name>
    <name type="common">Flagellated protozoan</name>
    <dbReference type="NCBI Taxonomy" id="75058"/>
    <lineage>
        <taxon>Eukaryota</taxon>
        <taxon>Discoba</taxon>
        <taxon>Euglenozoa</taxon>
        <taxon>Kinetoplastea</taxon>
        <taxon>Metakinetoplastina</taxon>
        <taxon>Eubodonida</taxon>
        <taxon>Bodonidae</taxon>
        <taxon>Bodo</taxon>
    </lineage>
</organism>
<evidence type="ECO:0000313" key="1">
    <source>
        <dbReference type="EMBL" id="CUF62297.1"/>
    </source>
</evidence>
<evidence type="ECO:0000313" key="2">
    <source>
        <dbReference type="Proteomes" id="UP000051952"/>
    </source>
</evidence>